<dbReference type="EMBL" id="FMSV02000381">
    <property type="protein sequence ID" value="SEH05794.1"/>
    <property type="molecule type" value="Genomic_DNA"/>
</dbReference>
<proteinExistence type="inferred from homology"/>
<dbReference type="Proteomes" id="UP000236724">
    <property type="component" value="Unassembled WGS sequence"/>
</dbReference>
<feature type="compositionally biased region" description="Polar residues" evidence="2">
    <location>
        <begin position="275"/>
        <end position="289"/>
    </location>
</feature>
<dbReference type="AlphaFoldDB" id="A0A1H6F9U5"/>
<protein>
    <submittedName>
        <fullName evidence="4">Type II secretion system protein D</fullName>
    </submittedName>
</protein>
<dbReference type="InterPro" id="IPR001775">
    <property type="entry name" value="GspD/PilQ"/>
</dbReference>
<dbReference type="GO" id="GO:0009306">
    <property type="term" value="P:protein secretion"/>
    <property type="evidence" value="ECO:0007669"/>
    <property type="project" value="InterPro"/>
</dbReference>
<organism evidence="4 5">
    <name type="scientific">Candidatus Venteria ishoeyi</name>
    <dbReference type="NCBI Taxonomy" id="1899563"/>
    <lineage>
        <taxon>Bacteria</taxon>
        <taxon>Pseudomonadati</taxon>
        <taxon>Pseudomonadota</taxon>
        <taxon>Gammaproteobacteria</taxon>
        <taxon>Thiotrichales</taxon>
        <taxon>Thiotrichaceae</taxon>
        <taxon>Venteria</taxon>
    </lineage>
</organism>
<dbReference type="Pfam" id="PF00263">
    <property type="entry name" value="Secretin"/>
    <property type="match status" value="1"/>
</dbReference>
<evidence type="ECO:0000256" key="1">
    <source>
        <dbReference type="RuleBase" id="RU004003"/>
    </source>
</evidence>
<feature type="region of interest" description="Disordered" evidence="2">
    <location>
        <begin position="267"/>
        <end position="289"/>
    </location>
</feature>
<keyword evidence="5" id="KW-1185">Reference proteome</keyword>
<evidence type="ECO:0000259" key="3">
    <source>
        <dbReference type="Pfam" id="PF00263"/>
    </source>
</evidence>
<dbReference type="PANTHER" id="PTHR30332:SF17">
    <property type="entry name" value="TYPE IV PILIATION SYSTEM PROTEIN DR_0774-RELATED"/>
    <property type="match status" value="1"/>
</dbReference>
<sequence length="289" mass="32347">MQRQVLIEATIVEVKLSDQYQAGIDWQRISGNFSYIQSMIGANIADTPAYILRYTNPNSSLGNISATVKLLEQFGNAKVLSSPKIMALNNQTAILKVVDNRVFFRVNIEQTDATDNSPARTTYETEIHTVPEGVIMHITPQISQEGAVILNVRPTVSRIVDFAYDPNPTLEIPNKIPIVQVREIESILKVNSGNIAVLGGLMQDITSHDSDNVPVLSNLPVVGDLFRHRDDNFVKSELVIFLRPVVIKDASLNGDLKAYRRYLHDNRRTEPSAPTGLQLNPQNWNRYAR</sequence>
<dbReference type="InterPro" id="IPR004846">
    <property type="entry name" value="T2SS/T3SS_dom"/>
</dbReference>
<evidence type="ECO:0000313" key="4">
    <source>
        <dbReference type="EMBL" id="SEH05794.1"/>
    </source>
</evidence>
<feature type="domain" description="Type II/III secretion system secretin-like" evidence="3">
    <location>
        <begin position="71"/>
        <end position="248"/>
    </location>
</feature>
<evidence type="ECO:0000256" key="2">
    <source>
        <dbReference type="SAM" id="MobiDB-lite"/>
    </source>
</evidence>
<comment type="similarity">
    <text evidence="1">Belongs to the bacterial secretin family.</text>
</comment>
<dbReference type="GO" id="GO:0015627">
    <property type="term" value="C:type II protein secretion system complex"/>
    <property type="evidence" value="ECO:0007669"/>
    <property type="project" value="TreeGrafter"/>
</dbReference>
<gene>
    <name evidence="4" type="primary">outD</name>
    <name evidence="4" type="ORF">MBHS_01649</name>
</gene>
<dbReference type="InterPro" id="IPR050810">
    <property type="entry name" value="Bact_Secretion_Sys_Channel"/>
</dbReference>
<name>A0A1H6F9U5_9GAMM</name>
<dbReference type="PANTHER" id="PTHR30332">
    <property type="entry name" value="PROBABLE GENERAL SECRETION PATHWAY PROTEIN D"/>
    <property type="match status" value="1"/>
</dbReference>
<evidence type="ECO:0000313" key="5">
    <source>
        <dbReference type="Proteomes" id="UP000236724"/>
    </source>
</evidence>
<reference evidence="4 5" key="1">
    <citation type="submission" date="2016-10" db="EMBL/GenBank/DDBJ databases">
        <authorList>
            <person name="de Groot N.N."/>
        </authorList>
    </citation>
    <scope>NUCLEOTIDE SEQUENCE [LARGE SCALE GENOMIC DNA]</scope>
    <source>
        <strain evidence="4">MBHS1</strain>
    </source>
</reference>
<dbReference type="PRINTS" id="PR00811">
    <property type="entry name" value="BCTERIALGSPD"/>
</dbReference>
<accession>A0A1H6F9U5</accession>